<protein>
    <submittedName>
        <fullName evidence="2">Uncharacterized protein</fullName>
    </submittedName>
</protein>
<feature type="compositionally biased region" description="Basic and acidic residues" evidence="1">
    <location>
        <begin position="63"/>
        <end position="75"/>
    </location>
</feature>
<dbReference type="EMBL" id="JAAAJA010000073">
    <property type="protein sequence ID" value="KAG0263516.1"/>
    <property type="molecule type" value="Genomic_DNA"/>
</dbReference>
<gene>
    <name evidence="2" type="ORF">BG011_008688</name>
</gene>
<name>A0A9P6QBB9_9FUNG</name>
<accession>A0A9P6QBB9</accession>
<proteinExistence type="predicted"/>
<comment type="caution">
    <text evidence="2">The sequence shown here is derived from an EMBL/GenBank/DDBJ whole genome shotgun (WGS) entry which is preliminary data.</text>
</comment>
<keyword evidence="3" id="KW-1185">Reference proteome</keyword>
<dbReference type="AlphaFoldDB" id="A0A9P6QBB9"/>
<dbReference type="Proteomes" id="UP000726737">
    <property type="component" value="Unassembled WGS sequence"/>
</dbReference>
<feature type="region of interest" description="Disordered" evidence="1">
    <location>
        <begin position="27"/>
        <end position="75"/>
    </location>
</feature>
<reference evidence="2" key="1">
    <citation type="journal article" date="2020" name="Fungal Divers.">
        <title>Resolving the Mortierellaceae phylogeny through synthesis of multi-gene phylogenetics and phylogenomics.</title>
        <authorList>
            <person name="Vandepol N."/>
            <person name="Liber J."/>
            <person name="Desiro A."/>
            <person name="Na H."/>
            <person name="Kennedy M."/>
            <person name="Barry K."/>
            <person name="Grigoriev I.V."/>
            <person name="Miller A.N."/>
            <person name="O'Donnell K."/>
            <person name="Stajich J.E."/>
            <person name="Bonito G."/>
        </authorList>
    </citation>
    <scope>NUCLEOTIDE SEQUENCE</scope>
    <source>
        <strain evidence="2">KOD948</strain>
    </source>
</reference>
<sequence>MYIIDRSGYSPKGAISVIPVIEMHMTTPIPSGSEQTTGIQPNGNFVGESKPESQHLGGMGPSGKEKLKHGDSSQL</sequence>
<evidence type="ECO:0000256" key="1">
    <source>
        <dbReference type="SAM" id="MobiDB-lite"/>
    </source>
</evidence>
<evidence type="ECO:0000313" key="3">
    <source>
        <dbReference type="Proteomes" id="UP000726737"/>
    </source>
</evidence>
<evidence type="ECO:0000313" key="2">
    <source>
        <dbReference type="EMBL" id="KAG0263516.1"/>
    </source>
</evidence>
<feature type="compositionally biased region" description="Polar residues" evidence="1">
    <location>
        <begin position="28"/>
        <end position="43"/>
    </location>
</feature>
<organism evidence="2 3">
    <name type="scientific">Mortierella polycephala</name>
    <dbReference type="NCBI Taxonomy" id="41804"/>
    <lineage>
        <taxon>Eukaryota</taxon>
        <taxon>Fungi</taxon>
        <taxon>Fungi incertae sedis</taxon>
        <taxon>Mucoromycota</taxon>
        <taxon>Mortierellomycotina</taxon>
        <taxon>Mortierellomycetes</taxon>
        <taxon>Mortierellales</taxon>
        <taxon>Mortierellaceae</taxon>
        <taxon>Mortierella</taxon>
    </lineage>
</organism>